<comment type="caution">
    <text evidence="2">The sequence shown here is derived from an EMBL/GenBank/DDBJ whole genome shotgun (WGS) entry which is preliminary data.</text>
</comment>
<evidence type="ECO:0000313" key="3">
    <source>
        <dbReference type="Proteomes" id="UP001054821"/>
    </source>
</evidence>
<dbReference type="Proteomes" id="UP001054821">
    <property type="component" value="Chromosome 8"/>
</dbReference>
<feature type="region of interest" description="Disordered" evidence="1">
    <location>
        <begin position="1"/>
        <end position="57"/>
    </location>
</feature>
<name>A0AAD4UY68_PRUDU</name>
<proteinExistence type="predicted"/>
<evidence type="ECO:0000256" key="1">
    <source>
        <dbReference type="SAM" id="MobiDB-lite"/>
    </source>
</evidence>
<keyword evidence="3" id="KW-1185">Reference proteome</keyword>
<gene>
    <name evidence="2" type="ORF">L3X38_043232</name>
</gene>
<dbReference type="EMBL" id="JAJFAZ020000008">
    <property type="protein sequence ID" value="KAI5314056.1"/>
    <property type="molecule type" value="Genomic_DNA"/>
</dbReference>
<dbReference type="AlphaFoldDB" id="A0AAD4UY68"/>
<accession>A0AAD4UY68</accession>
<sequence length="116" mass="12684">MKNFPERAKTPQFSLPEFNSWEATGPLTTSRVEADSDFQETTGHFQAESHATGHSHPATGQFQAELLVSHPTSTNGDGVMCLICICPPPSRTRPFLRAHWLRSHGNSEVGARAILG</sequence>
<protein>
    <submittedName>
        <fullName evidence="2">Uncharacterized protein</fullName>
    </submittedName>
</protein>
<reference evidence="2 3" key="1">
    <citation type="journal article" date="2022" name="G3 (Bethesda)">
        <title>Whole-genome sequence and methylome profiling of the almond [Prunus dulcis (Mill.) D.A. Webb] cultivar 'Nonpareil'.</title>
        <authorList>
            <person name="D'Amico-Willman K.M."/>
            <person name="Ouma W.Z."/>
            <person name="Meulia T."/>
            <person name="Sideli G.M."/>
            <person name="Gradziel T.M."/>
            <person name="Fresnedo-Ramirez J."/>
        </authorList>
    </citation>
    <scope>NUCLEOTIDE SEQUENCE [LARGE SCALE GENOMIC DNA]</scope>
    <source>
        <strain evidence="2">Clone GOH B32 T37-40</strain>
    </source>
</reference>
<organism evidence="2 3">
    <name type="scientific">Prunus dulcis</name>
    <name type="common">Almond</name>
    <name type="synonym">Amygdalus dulcis</name>
    <dbReference type="NCBI Taxonomy" id="3755"/>
    <lineage>
        <taxon>Eukaryota</taxon>
        <taxon>Viridiplantae</taxon>
        <taxon>Streptophyta</taxon>
        <taxon>Embryophyta</taxon>
        <taxon>Tracheophyta</taxon>
        <taxon>Spermatophyta</taxon>
        <taxon>Magnoliopsida</taxon>
        <taxon>eudicotyledons</taxon>
        <taxon>Gunneridae</taxon>
        <taxon>Pentapetalae</taxon>
        <taxon>rosids</taxon>
        <taxon>fabids</taxon>
        <taxon>Rosales</taxon>
        <taxon>Rosaceae</taxon>
        <taxon>Amygdaloideae</taxon>
        <taxon>Amygdaleae</taxon>
        <taxon>Prunus</taxon>
    </lineage>
</organism>
<evidence type="ECO:0000313" key="2">
    <source>
        <dbReference type="EMBL" id="KAI5314056.1"/>
    </source>
</evidence>